<reference evidence="2" key="1">
    <citation type="journal article" date="2022" name="Mol. Ecol. Resour.">
        <title>The genomes of chicory, endive, great burdock and yacon provide insights into Asteraceae palaeo-polyploidization history and plant inulin production.</title>
        <authorList>
            <person name="Fan W."/>
            <person name="Wang S."/>
            <person name="Wang H."/>
            <person name="Wang A."/>
            <person name="Jiang F."/>
            <person name="Liu H."/>
            <person name="Zhao H."/>
            <person name="Xu D."/>
            <person name="Zhang Y."/>
        </authorList>
    </citation>
    <scope>NUCLEOTIDE SEQUENCE [LARGE SCALE GENOMIC DNA]</scope>
    <source>
        <strain evidence="2">cv. Niubang</strain>
    </source>
</reference>
<proteinExistence type="predicted"/>
<keyword evidence="2" id="KW-1185">Reference proteome</keyword>
<sequence length="174" mass="19368">MFLALSSQVDWKIRLGFLSGFKSPTPSPGKATVDSESVLLSVGLSPFNIFSDLEEVGRAMKLLGMKLEWTYGVKTVMRTIHAIKYMTKHENAKSGVAAYTGWEDARNDPVKVVTFRDDTPLTAHVIYECLKILDEESVAIPCQQGDVLLLDNLAVLHARQLFELPRRVLASLCK</sequence>
<comment type="caution">
    <text evidence="1">The sequence shown here is derived from an EMBL/GenBank/DDBJ whole genome shotgun (WGS) entry which is preliminary data.</text>
</comment>
<gene>
    <name evidence="1" type="ORF">L6452_03210</name>
</gene>
<reference evidence="1 2" key="2">
    <citation type="journal article" date="2022" name="Mol. Ecol. Resour.">
        <title>The genomes of chicory, endive, great burdock and yacon provide insights into Asteraceae paleo-polyploidization history and plant inulin production.</title>
        <authorList>
            <person name="Fan W."/>
            <person name="Wang S."/>
            <person name="Wang H."/>
            <person name="Wang A."/>
            <person name="Jiang F."/>
            <person name="Liu H."/>
            <person name="Zhao H."/>
            <person name="Xu D."/>
            <person name="Zhang Y."/>
        </authorList>
    </citation>
    <scope>NUCLEOTIDE SEQUENCE [LARGE SCALE GENOMIC DNA]</scope>
    <source>
        <strain evidence="2">cv. Niubang</strain>
    </source>
</reference>
<name>A0ACB9FMI7_ARCLA</name>
<evidence type="ECO:0000313" key="1">
    <source>
        <dbReference type="EMBL" id="KAI3772036.1"/>
    </source>
</evidence>
<organism evidence="1 2">
    <name type="scientific">Arctium lappa</name>
    <name type="common">Greater burdock</name>
    <name type="synonym">Lappa major</name>
    <dbReference type="NCBI Taxonomy" id="4217"/>
    <lineage>
        <taxon>Eukaryota</taxon>
        <taxon>Viridiplantae</taxon>
        <taxon>Streptophyta</taxon>
        <taxon>Embryophyta</taxon>
        <taxon>Tracheophyta</taxon>
        <taxon>Spermatophyta</taxon>
        <taxon>Magnoliopsida</taxon>
        <taxon>eudicotyledons</taxon>
        <taxon>Gunneridae</taxon>
        <taxon>Pentapetalae</taxon>
        <taxon>asterids</taxon>
        <taxon>campanulids</taxon>
        <taxon>Asterales</taxon>
        <taxon>Asteraceae</taxon>
        <taxon>Carduoideae</taxon>
        <taxon>Cardueae</taxon>
        <taxon>Arctiinae</taxon>
        <taxon>Arctium</taxon>
    </lineage>
</organism>
<dbReference type="EMBL" id="CM042047">
    <property type="protein sequence ID" value="KAI3772036.1"/>
    <property type="molecule type" value="Genomic_DNA"/>
</dbReference>
<dbReference type="Proteomes" id="UP001055879">
    <property type="component" value="Linkage Group LG01"/>
</dbReference>
<protein>
    <submittedName>
        <fullName evidence="1">Uncharacterized protein</fullName>
    </submittedName>
</protein>
<evidence type="ECO:0000313" key="2">
    <source>
        <dbReference type="Proteomes" id="UP001055879"/>
    </source>
</evidence>
<accession>A0ACB9FMI7</accession>